<dbReference type="InterPro" id="IPR038533">
    <property type="entry name" value="UpxZ_sf"/>
</dbReference>
<dbReference type="EMBL" id="FQZN01000061">
    <property type="protein sequence ID" value="SHJ78132.1"/>
    <property type="molecule type" value="Genomic_DNA"/>
</dbReference>
<reference evidence="2" key="1">
    <citation type="submission" date="2016-11" db="EMBL/GenBank/DDBJ databases">
        <authorList>
            <person name="Varghese N."/>
            <person name="Submissions S."/>
        </authorList>
    </citation>
    <scope>NUCLEOTIDE SEQUENCE [LARGE SCALE GENOMIC DNA]</scope>
    <source>
        <strain evidence="2">DSM 26884</strain>
    </source>
</reference>
<accession>A0A1M6M3W8</accession>
<proteinExistence type="predicted"/>
<dbReference type="InterPro" id="IPR010570">
    <property type="entry name" value="UpxZ_fam"/>
</dbReference>
<sequence>MQTDSVNLTYPQGFRTDPLYLGMDGEPIYADRFRQLNSDVYNQAEALYRKKARNDEEEVMLCTTLLKAYSATIYNHGDKEDKVQMLLDRSWEILNKISDSLLKCRLLVACYRETLEEELAKEAHIIINSWDSLFTSEQQEVINELDQIE</sequence>
<dbReference type="Gene3D" id="1.25.40.810">
    <property type="entry name" value="UpxZ"/>
    <property type="match status" value="1"/>
</dbReference>
<dbReference type="AlphaFoldDB" id="A0A1M6M3W8"/>
<dbReference type="Proteomes" id="UP000184192">
    <property type="component" value="Unassembled WGS sequence"/>
</dbReference>
<evidence type="ECO:0000313" key="1">
    <source>
        <dbReference type="EMBL" id="SHJ78132.1"/>
    </source>
</evidence>
<organism evidence="1 2">
    <name type="scientific">Bacteroides stercorirosoris</name>
    <dbReference type="NCBI Taxonomy" id="871324"/>
    <lineage>
        <taxon>Bacteria</taxon>
        <taxon>Pseudomonadati</taxon>
        <taxon>Bacteroidota</taxon>
        <taxon>Bacteroidia</taxon>
        <taxon>Bacteroidales</taxon>
        <taxon>Bacteroidaceae</taxon>
        <taxon>Bacteroides</taxon>
    </lineage>
</organism>
<gene>
    <name evidence="1" type="ORF">SAMN05444350_16120</name>
</gene>
<keyword evidence="2" id="KW-1185">Reference proteome</keyword>
<name>A0A1M6M3W8_9BACE</name>
<evidence type="ECO:0000313" key="2">
    <source>
        <dbReference type="Proteomes" id="UP000184192"/>
    </source>
</evidence>
<dbReference type="GeneID" id="92714898"/>
<dbReference type="Pfam" id="PF06603">
    <property type="entry name" value="UpxZ"/>
    <property type="match status" value="1"/>
</dbReference>
<dbReference type="eggNOG" id="ENOG5031844">
    <property type="taxonomic scope" value="Bacteria"/>
</dbReference>
<protein>
    <submittedName>
        <fullName evidence="1">UpxZ family of transcription anti-terminator antagonists</fullName>
    </submittedName>
</protein>
<dbReference type="RefSeq" id="WP_073315142.1">
    <property type="nucleotide sequence ID" value="NZ_FQZN01000061.1"/>
</dbReference>